<keyword evidence="5" id="KW-0540">Nuclease</keyword>
<dbReference type="GO" id="GO:0004519">
    <property type="term" value="F:endonuclease activity"/>
    <property type="evidence" value="ECO:0007669"/>
    <property type="project" value="UniProtKB-KW"/>
</dbReference>
<keyword evidence="5" id="KW-0255">Endonuclease</keyword>
<evidence type="ECO:0000256" key="2">
    <source>
        <dbReference type="ARBA" id="ARBA00023125"/>
    </source>
</evidence>
<evidence type="ECO:0000313" key="5">
    <source>
        <dbReference type="EMBL" id="RNE48176.1"/>
    </source>
</evidence>
<organism evidence="5 6">
    <name type="scientific">Corynebacterium alimapuense</name>
    <dbReference type="NCBI Taxonomy" id="1576874"/>
    <lineage>
        <taxon>Bacteria</taxon>
        <taxon>Bacillati</taxon>
        <taxon>Actinomycetota</taxon>
        <taxon>Actinomycetes</taxon>
        <taxon>Mycobacteriales</taxon>
        <taxon>Corynebacteriaceae</taxon>
        <taxon>Corynebacterium</taxon>
    </lineage>
</organism>
<comment type="caution">
    <text evidence="5">The sequence shown here is derived from an EMBL/GenBank/DDBJ whole genome shotgun (WGS) entry which is preliminary data.</text>
</comment>
<dbReference type="Gene3D" id="3.90.220.20">
    <property type="entry name" value="DNA methylase specificity domains"/>
    <property type="match status" value="1"/>
</dbReference>
<dbReference type="SUPFAM" id="SSF53335">
    <property type="entry name" value="S-adenosyl-L-methionine-dependent methyltransferases"/>
    <property type="match status" value="1"/>
</dbReference>
<dbReference type="InterPro" id="IPR003356">
    <property type="entry name" value="DNA_methylase_A-5"/>
</dbReference>
<keyword evidence="5" id="KW-0378">Hydrolase</keyword>
<dbReference type="SUPFAM" id="SSF116734">
    <property type="entry name" value="DNA methylase specificity domain"/>
    <property type="match status" value="1"/>
</dbReference>
<dbReference type="PANTHER" id="PTHR42998:SF1">
    <property type="entry name" value="TYPE I RESTRICTION ENZYME HINDI METHYLASE SUBUNIT"/>
    <property type="match status" value="1"/>
</dbReference>
<dbReference type="InterPro" id="IPR029063">
    <property type="entry name" value="SAM-dependent_MTases_sf"/>
</dbReference>
<protein>
    <submittedName>
        <fullName evidence="5">Restriction endonuclease subunit M</fullName>
    </submittedName>
</protein>
<dbReference type="CDD" id="cd02440">
    <property type="entry name" value="AdoMet_MTases"/>
    <property type="match status" value="1"/>
</dbReference>
<sequence>MNTPTGQLAIKDIAALANVTRAAVSNWRSRYQDFPSPTPQSPARRPLFDLQEILSWLKANDLLAQDAATRSVEFSLKATINLLRASTLEPINSTFLTLYLLALHKQAATTTSDSWQSVADSSTTAQLHQAISDAPVPARHLPADAPAFVCEIITHLPETLAPDLINGFNSLEIEDYGQAATLTIDSILGLGGRGSSSEFGTSKSASSALLVNAAATTIKDGDTIFDPACGIGGTALSLSTRGTNLNVIGNDIELVSAFIATIHAYLADIPATFTHGDSLANDPHPGLSAQTIVTEPPLAMRLDREIQQSLLAEAGIDASTVFSEEAFVLYILSHLAPGGRGYVLTGMSTGYSGRSTQFRQALVARNALEAVVQLPQGLLSYSSIPTMLWVIQSPEHSQEASVLIADASEASQPEAHIGQWLTELRAGIDASIPTGKISLAELITNEGSLVPAQLLRKDRSSQEVHQELEQSSTQLHDVLELIHSAQSAEGEFFEHLPTAAAVSSLHQLIARKIISRQRPTRRLNAPDESPETGLQARQITSRHRGNEAKIVTVEKDTPLLQDGDIVLPRIGTSPAWVFTADGSRWVAPLGFLVLRVNNQAFDPHYLAACINASFNEAPQLGLPIARRELKQIQIPHLDIDQQREVARSLEKLNDLHNQAEELSKLTVKTMDAAINVIRYGSSSR</sequence>
<dbReference type="InterPro" id="IPR044946">
    <property type="entry name" value="Restrct_endonuc_typeI_TRD_sf"/>
</dbReference>
<dbReference type="OrthoDB" id="9784823at2"/>
<dbReference type="Proteomes" id="UP000266975">
    <property type="component" value="Unassembled WGS sequence"/>
</dbReference>
<dbReference type="InterPro" id="IPR052916">
    <property type="entry name" value="Type-I_RE_MTase_Subunit"/>
</dbReference>
<gene>
    <name evidence="5" type="ORF">C5L39_09935</name>
</gene>
<dbReference type="RefSeq" id="WP_123048751.1">
    <property type="nucleotide sequence ID" value="NZ_PTJO01000006.1"/>
</dbReference>
<evidence type="ECO:0000259" key="4">
    <source>
        <dbReference type="Pfam" id="PF02384"/>
    </source>
</evidence>
<dbReference type="GO" id="GO:0003677">
    <property type="term" value="F:DNA binding"/>
    <property type="evidence" value="ECO:0007669"/>
    <property type="project" value="UniProtKB-KW"/>
</dbReference>
<dbReference type="PANTHER" id="PTHR42998">
    <property type="entry name" value="TYPE I RESTRICTION ENZYME HINDVIIP M PROTEIN-RELATED"/>
    <property type="match status" value="1"/>
</dbReference>
<keyword evidence="6" id="KW-1185">Reference proteome</keyword>
<reference evidence="5 6" key="1">
    <citation type="submission" date="2018-02" db="EMBL/GenBank/DDBJ databases">
        <title>Corynebacterium alimpuense sp. nov., a marine obligate actinomycete isolated from sediments of Valparaiso bay, Chile.</title>
        <authorList>
            <person name="Claverias F."/>
            <person name="Gonzales-Siles L."/>
            <person name="Salva-Serra F."/>
            <person name="Inganaes E."/>
            <person name="Molin K."/>
            <person name="Cumsille A."/>
            <person name="Undabarrena A."/>
            <person name="Couve E."/>
            <person name="Moore E.R.B."/>
            <person name="Gomila M."/>
            <person name="Camara B."/>
        </authorList>
    </citation>
    <scope>NUCLEOTIDE SEQUENCE [LARGE SCALE GENOMIC DNA]</scope>
    <source>
        <strain evidence="5 6">CCUG 69366</strain>
    </source>
</reference>
<evidence type="ECO:0000256" key="1">
    <source>
        <dbReference type="ARBA" id="ARBA00022747"/>
    </source>
</evidence>
<name>A0A3M8K4Q7_9CORY</name>
<accession>A0A3M8K4Q7</accession>
<evidence type="ECO:0000313" key="6">
    <source>
        <dbReference type="Proteomes" id="UP000266975"/>
    </source>
</evidence>
<keyword evidence="2" id="KW-0238">DNA-binding</keyword>
<dbReference type="Gene3D" id="3.40.50.150">
    <property type="entry name" value="Vaccinia Virus protein VP39"/>
    <property type="match status" value="1"/>
</dbReference>
<proteinExistence type="predicted"/>
<dbReference type="AlphaFoldDB" id="A0A3M8K4Q7"/>
<feature type="domain" description="DNA methylase adenine-specific" evidence="4">
    <location>
        <begin position="208"/>
        <end position="413"/>
    </location>
</feature>
<feature type="region of interest" description="Disordered" evidence="3">
    <location>
        <begin position="521"/>
        <end position="541"/>
    </location>
</feature>
<keyword evidence="1" id="KW-0680">Restriction system</keyword>
<dbReference type="Pfam" id="PF02384">
    <property type="entry name" value="N6_Mtase"/>
    <property type="match status" value="1"/>
</dbReference>
<dbReference type="GO" id="GO:0008170">
    <property type="term" value="F:N-methyltransferase activity"/>
    <property type="evidence" value="ECO:0007669"/>
    <property type="project" value="InterPro"/>
</dbReference>
<evidence type="ECO:0000256" key="3">
    <source>
        <dbReference type="SAM" id="MobiDB-lite"/>
    </source>
</evidence>
<dbReference type="EMBL" id="PTJO01000006">
    <property type="protein sequence ID" value="RNE48176.1"/>
    <property type="molecule type" value="Genomic_DNA"/>
</dbReference>
<dbReference type="GO" id="GO:0009307">
    <property type="term" value="P:DNA restriction-modification system"/>
    <property type="evidence" value="ECO:0007669"/>
    <property type="project" value="UniProtKB-KW"/>
</dbReference>